<evidence type="ECO:0000259" key="6">
    <source>
        <dbReference type="PROSITE" id="PS50059"/>
    </source>
</evidence>
<dbReference type="GO" id="GO:0043066">
    <property type="term" value="P:negative regulation of apoptotic process"/>
    <property type="evidence" value="ECO:0007669"/>
    <property type="project" value="TreeGrafter"/>
</dbReference>
<name>A0A1Y1KRE4_PHOPY</name>
<dbReference type="PROSITE" id="PS50005">
    <property type="entry name" value="TPR"/>
    <property type="match status" value="1"/>
</dbReference>
<evidence type="ECO:0000313" key="7">
    <source>
        <dbReference type="EMBL" id="JAV62006.1"/>
    </source>
</evidence>
<dbReference type="GO" id="GO:0044183">
    <property type="term" value="F:protein folding chaperone"/>
    <property type="evidence" value="ECO:0007669"/>
    <property type="project" value="TreeGrafter"/>
</dbReference>
<dbReference type="SMART" id="SM00028">
    <property type="entry name" value="TPR"/>
    <property type="match status" value="3"/>
</dbReference>
<sequence>MSEYETSSLASDTSSTAPITDIKSDVTLSDSDLLEDVNTVKPNDNDVPKKGEWEDILGSGSLMKKVIQEGKPDSRPQRLDNCIVNYTCTLEDGTSVERKEKFKVQLGDYEVIQGLDLALGLMNLGELSQLKIHSRLAYGQKGLDNLVPPDTTVHFEVELVAIEPDDEPELLSIQQRRVKGNDKRERGNWWYSRGENQIAIQCYRRALEYLDEVEGGIQFPTDDKASVSDSALQQLLEDRIHVSNNMAAAQLKLELYDAALQSLQTVLRCQPDNVKALFRKARVHKAKNDVQTALSCLKKAEKLSPQDADILKEIASLEKIKEKQKQSEKELARRMFNGLSNGKESRKKKTLQ</sequence>
<keyword evidence="1" id="KW-0677">Repeat</keyword>
<dbReference type="EMBL" id="GEZM01080889">
    <property type="protein sequence ID" value="JAV62006.1"/>
    <property type="molecule type" value="Transcribed_RNA"/>
</dbReference>
<proteinExistence type="predicted"/>
<dbReference type="InterPro" id="IPR019734">
    <property type="entry name" value="TPR_rpt"/>
</dbReference>
<dbReference type="GO" id="GO:0016020">
    <property type="term" value="C:membrane"/>
    <property type="evidence" value="ECO:0007669"/>
    <property type="project" value="TreeGrafter"/>
</dbReference>
<dbReference type="InterPro" id="IPR046357">
    <property type="entry name" value="PPIase_dom_sf"/>
</dbReference>
<dbReference type="InterPro" id="IPR011990">
    <property type="entry name" value="TPR-like_helical_dom_sf"/>
</dbReference>
<dbReference type="InterPro" id="IPR050754">
    <property type="entry name" value="FKBP4/5/8-like"/>
</dbReference>
<feature type="repeat" description="TPR" evidence="4">
    <location>
        <begin position="274"/>
        <end position="307"/>
    </location>
</feature>
<evidence type="ECO:0000256" key="2">
    <source>
        <dbReference type="ARBA" id="ARBA00022803"/>
    </source>
</evidence>
<dbReference type="PANTHER" id="PTHR46512:SF1">
    <property type="entry name" value="PEPTIDYLPROLYL ISOMERASE"/>
    <property type="match status" value="1"/>
</dbReference>
<dbReference type="GO" id="GO:0005740">
    <property type="term" value="C:mitochondrial envelope"/>
    <property type="evidence" value="ECO:0007669"/>
    <property type="project" value="TreeGrafter"/>
</dbReference>
<dbReference type="GO" id="GO:0005829">
    <property type="term" value="C:cytosol"/>
    <property type="evidence" value="ECO:0007669"/>
    <property type="project" value="TreeGrafter"/>
</dbReference>
<evidence type="ECO:0000256" key="1">
    <source>
        <dbReference type="ARBA" id="ARBA00022737"/>
    </source>
</evidence>
<dbReference type="Gene3D" id="3.10.50.40">
    <property type="match status" value="1"/>
</dbReference>
<feature type="region of interest" description="Disordered" evidence="5">
    <location>
        <begin position="323"/>
        <end position="352"/>
    </location>
</feature>
<dbReference type="PROSITE" id="PS50059">
    <property type="entry name" value="FKBP_PPIASE"/>
    <property type="match status" value="1"/>
</dbReference>
<keyword evidence="3" id="KW-0413">Isomerase</keyword>
<protein>
    <recommendedName>
        <fullName evidence="3">peptidylprolyl isomerase</fullName>
        <ecNumber evidence="3">5.2.1.8</ecNumber>
    </recommendedName>
</protein>
<dbReference type="Pfam" id="PF13181">
    <property type="entry name" value="TPR_8"/>
    <property type="match status" value="1"/>
</dbReference>
<dbReference type="Gene3D" id="1.25.40.10">
    <property type="entry name" value="Tetratricopeptide repeat domain"/>
    <property type="match status" value="1"/>
</dbReference>
<dbReference type="EC" id="5.2.1.8" evidence="3"/>
<keyword evidence="2 4" id="KW-0802">TPR repeat</keyword>
<dbReference type="GO" id="GO:0003755">
    <property type="term" value="F:peptidyl-prolyl cis-trans isomerase activity"/>
    <property type="evidence" value="ECO:0007669"/>
    <property type="project" value="UniProtKB-KW"/>
</dbReference>
<comment type="catalytic activity">
    <reaction evidence="3">
        <text>[protein]-peptidylproline (omega=180) = [protein]-peptidylproline (omega=0)</text>
        <dbReference type="Rhea" id="RHEA:16237"/>
        <dbReference type="Rhea" id="RHEA-COMP:10747"/>
        <dbReference type="Rhea" id="RHEA-COMP:10748"/>
        <dbReference type="ChEBI" id="CHEBI:83833"/>
        <dbReference type="ChEBI" id="CHEBI:83834"/>
        <dbReference type="EC" id="5.2.1.8"/>
    </reaction>
</comment>
<feature type="region of interest" description="Disordered" evidence="5">
    <location>
        <begin position="1"/>
        <end position="22"/>
    </location>
</feature>
<keyword evidence="3" id="KW-0697">Rotamase</keyword>
<accession>A0A1Y1KRE4</accession>
<organism evidence="7">
    <name type="scientific">Photinus pyralis</name>
    <name type="common">Common eastern firefly</name>
    <name type="synonym">Lampyris pyralis</name>
    <dbReference type="NCBI Taxonomy" id="7054"/>
    <lineage>
        <taxon>Eukaryota</taxon>
        <taxon>Metazoa</taxon>
        <taxon>Ecdysozoa</taxon>
        <taxon>Arthropoda</taxon>
        <taxon>Hexapoda</taxon>
        <taxon>Insecta</taxon>
        <taxon>Pterygota</taxon>
        <taxon>Neoptera</taxon>
        <taxon>Endopterygota</taxon>
        <taxon>Coleoptera</taxon>
        <taxon>Polyphaga</taxon>
        <taxon>Elateriformia</taxon>
        <taxon>Elateroidea</taxon>
        <taxon>Lampyridae</taxon>
        <taxon>Lampyrinae</taxon>
        <taxon>Photinus</taxon>
    </lineage>
</organism>
<dbReference type="PANTHER" id="PTHR46512">
    <property type="entry name" value="PEPTIDYLPROLYL ISOMERASE"/>
    <property type="match status" value="1"/>
</dbReference>
<feature type="compositionally biased region" description="Basic and acidic residues" evidence="5">
    <location>
        <begin position="323"/>
        <end position="333"/>
    </location>
</feature>
<evidence type="ECO:0000256" key="4">
    <source>
        <dbReference type="PROSITE-ProRule" id="PRU00339"/>
    </source>
</evidence>
<evidence type="ECO:0000256" key="3">
    <source>
        <dbReference type="PROSITE-ProRule" id="PRU00277"/>
    </source>
</evidence>
<dbReference type="GO" id="GO:0012505">
    <property type="term" value="C:endomembrane system"/>
    <property type="evidence" value="ECO:0007669"/>
    <property type="project" value="TreeGrafter"/>
</dbReference>
<evidence type="ECO:0000256" key="5">
    <source>
        <dbReference type="SAM" id="MobiDB-lite"/>
    </source>
</evidence>
<feature type="domain" description="PPIase FKBP-type" evidence="6">
    <location>
        <begin position="79"/>
        <end position="163"/>
    </location>
</feature>
<dbReference type="Pfam" id="PF00254">
    <property type="entry name" value="FKBP_C"/>
    <property type="match status" value="1"/>
</dbReference>
<dbReference type="AlphaFoldDB" id="A0A1Y1KRE4"/>
<feature type="compositionally biased region" description="Low complexity" evidence="5">
    <location>
        <begin position="1"/>
        <end position="17"/>
    </location>
</feature>
<dbReference type="InterPro" id="IPR001179">
    <property type="entry name" value="PPIase_FKBP_dom"/>
</dbReference>
<dbReference type="SUPFAM" id="SSF48452">
    <property type="entry name" value="TPR-like"/>
    <property type="match status" value="1"/>
</dbReference>
<dbReference type="SUPFAM" id="SSF54534">
    <property type="entry name" value="FKBP-like"/>
    <property type="match status" value="1"/>
</dbReference>
<reference evidence="7" key="1">
    <citation type="journal article" date="2016" name="Sci. Rep.">
        <title>Molecular characterization of firefly nuptial gifts: a multi-omics approach sheds light on postcopulatory sexual selection.</title>
        <authorList>
            <person name="Al-Wathiqui N."/>
            <person name="Fallon T.R."/>
            <person name="South A."/>
            <person name="Weng J.K."/>
            <person name="Lewis S.M."/>
        </authorList>
    </citation>
    <scope>NUCLEOTIDE SEQUENCE</scope>
</reference>